<dbReference type="CDD" id="cd05303">
    <property type="entry name" value="PGDH_2"/>
    <property type="match status" value="1"/>
</dbReference>
<sequence length="309" mass="33875">MKYLTPRVLVASKISRSAVELLKSRGFEVVEVNEPPEEELANLIKGFHAIIVRSKPRVTRRVIEAADVLRVIARAGVGLDNIDVEAAEKKGIKVVNAPESVTQAVAELAVGLMLAVARKIAFSDRKMRSGEWVKHEAVGLELKGKTLGIVGFGRIGKAVARICYHGFGMKVVYTDQRCDQEAGREFNAECVDLETLLRRADIVSLHVPLTPETKHMINEDRLRLMKKTAILINTSRGAVVDTNALIKALREGWIAGAGLDVYEEEPLPKDSPLLELENVVLTPHIGASSVEAQEQAGLEVAQKIIELLK</sequence>
<evidence type="ECO:0000256" key="2">
    <source>
        <dbReference type="ARBA" id="ARBA00022605"/>
    </source>
</evidence>
<name>A0A7J3XZ04_9CREN</name>
<evidence type="ECO:0000256" key="5">
    <source>
        <dbReference type="RuleBase" id="RU003719"/>
    </source>
</evidence>
<dbReference type="InterPro" id="IPR029752">
    <property type="entry name" value="D-isomer_DH_CS1"/>
</dbReference>
<keyword evidence="3 5" id="KW-0560">Oxidoreductase</keyword>
<comment type="caution">
    <text evidence="8">The sequence shown here is derived from an EMBL/GenBank/DDBJ whole genome shotgun (WGS) entry which is preliminary data.</text>
</comment>
<dbReference type="InterPro" id="IPR006139">
    <property type="entry name" value="D-isomer_2_OHA_DH_cat_dom"/>
</dbReference>
<dbReference type="Gene3D" id="3.40.50.720">
    <property type="entry name" value="NAD(P)-binding Rossmann-like Domain"/>
    <property type="match status" value="2"/>
</dbReference>
<organism evidence="8">
    <name type="scientific">Thermogladius calderae</name>
    <dbReference type="NCBI Taxonomy" id="1200300"/>
    <lineage>
        <taxon>Archaea</taxon>
        <taxon>Thermoproteota</taxon>
        <taxon>Thermoprotei</taxon>
        <taxon>Desulfurococcales</taxon>
        <taxon>Desulfurococcaceae</taxon>
        <taxon>Thermogladius</taxon>
    </lineage>
</organism>
<comment type="similarity">
    <text evidence="1 5">Belongs to the D-isomer specific 2-hydroxyacid dehydrogenase family.</text>
</comment>
<dbReference type="Pfam" id="PF00389">
    <property type="entry name" value="2-Hacid_dh"/>
    <property type="match status" value="1"/>
</dbReference>
<feature type="domain" description="D-isomer specific 2-hydroxyacid dehydrogenase catalytic" evidence="6">
    <location>
        <begin position="8"/>
        <end position="308"/>
    </location>
</feature>
<evidence type="ECO:0000313" key="8">
    <source>
        <dbReference type="EMBL" id="HHP67821.1"/>
    </source>
</evidence>
<gene>
    <name evidence="8" type="ORF">ENM60_03405</name>
</gene>
<dbReference type="InterPro" id="IPR036291">
    <property type="entry name" value="NAD(P)-bd_dom_sf"/>
</dbReference>
<dbReference type="InterPro" id="IPR029753">
    <property type="entry name" value="D-isomer_DH_CS"/>
</dbReference>
<proteinExistence type="inferred from homology"/>
<dbReference type="EMBL" id="DRYK01000045">
    <property type="protein sequence ID" value="HHP67821.1"/>
    <property type="molecule type" value="Genomic_DNA"/>
</dbReference>
<dbReference type="Pfam" id="PF02826">
    <property type="entry name" value="2-Hacid_dh_C"/>
    <property type="match status" value="1"/>
</dbReference>
<dbReference type="PROSITE" id="PS00670">
    <property type="entry name" value="D_2_HYDROXYACID_DH_2"/>
    <property type="match status" value="1"/>
</dbReference>
<dbReference type="PANTHER" id="PTHR42789">
    <property type="entry name" value="D-ISOMER SPECIFIC 2-HYDROXYACID DEHYDROGENASE FAMILY PROTEIN (AFU_ORTHOLOGUE AFUA_6G10090)"/>
    <property type="match status" value="1"/>
</dbReference>
<dbReference type="InterPro" id="IPR006140">
    <property type="entry name" value="D-isomer_DH_NAD-bd"/>
</dbReference>
<keyword evidence="4" id="KW-0520">NAD</keyword>
<accession>A0A7J3XZ04</accession>
<keyword evidence="2" id="KW-0028">Amino-acid biosynthesis</keyword>
<dbReference type="AlphaFoldDB" id="A0A7J3XZ04"/>
<evidence type="ECO:0000259" key="6">
    <source>
        <dbReference type="Pfam" id="PF00389"/>
    </source>
</evidence>
<dbReference type="GO" id="GO:0051287">
    <property type="term" value="F:NAD binding"/>
    <property type="evidence" value="ECO:0007669"/>
    <property type="project" value="InterPro"/>
</dbReference>
<evidence type="ECO:0000259" key="7">
    <source>
        <dbReference type="Pfam" id="PF02826"/>
    </source>
</evidence>
<dbReference type="PROSITE" id="PS00065">
    <property type="entry name" value="D_2_HYDROXYACID_DH_1"/>
    <property type="match status" value="1"/>
</dbReference>
<evidence type="ECO:0000256" key="4">
    <source>
        <dbReference type="ARBA" id="ARBA00023027"/>
    </source>
</evidence>
<feature type="domain" description="D-isomer specific 2-hydroxyacid dehydrogenase NAD-binding" evidence="7">
    <location>
        <begin position="110"/>
        <end position="286"/>
    </location>
</feature>
<dbReference type="PROSITE" id="PS00671">
    <property type="entry name" value="D_2_HYDROXYACID_DH_3"/>
    <property type="match status" value="1"/>
</dbReference>
<evidence type="ECO:0000256" key="1">
    <source>
        <dbReference type="ARBA" id="ARBA00005854"/>
    </source>
</evidence>
<dbReference type="GO" id="GO:0016616">
    <property type="term" value="F:oxidoreductase activity, acting on the CH-OH group of donors, NAD or NADP as acceptor"/>
    <property type="evidence" value="ECO:0007669"/>
    <property type="project" value="InterPro"/>
</dbReference>
<dbReference type="FunFam" id="3.40.50.720:FF:000203">
    <property type="entry name" value="D-3-phosphoglycerate dehydrogenase (SerA)"/>
    <property type="match status" value="1"/>
</dbReference>
<dbReference type="GO" id="GO:0008652">
    <property type="term" value="P:amino acid biosynthetic process"/>
    <property type="evidence" value="ECO:0007669"/>
    <property type="project" value="UniProtKB-KW"/>
</dbReference>
<dbReference type="SUPFAM" id="SSF51735">
    <property type="entry name" value="NAD(P)-binding Rossmann-fold domains"/>
    <property type="match status" value="1"/>
</dbReference>
<protein>
    <submittedName>
        <fullName evidence="8">3-phosphoglycerate dehydrogenase</fullName>
    </submittedName>
</protein>
<dbReference type="SUPFAM" id="SSF52283">
    <property type="entry name" value="Formate/glycerate dehydrogenase catalytic domain-like"/>
    <property type="match status" value="1"/>
</dbReference>
<evidence type="ECO:0000256" key="3">
    <source>
        <dbReference type="ARBA" id="ARBA00023002"/>
    </source>
</evidence>
<reference evidence="8" key="1">
    <citation type="journal article" date="2020" name="mSystems">
        <title>Genome- and Community-Level Interaction Insights into Carbon Utilization and Element Cycling Functions of Hydrothermarchaeota in Hydrothermal Sediment.</title>
        <authorList>
            <person name="Zhou Z."/>
            <person name="Liu Y."/>
            <person name="Xu W."/>
            <person name="Pan J."/>
            <person name="Luo Z.H."/>
            <person name="Li M."/>
        </authorList>
    </citation>
    <scope>NUCLEOTIDE SEQUENCE [LARGE SCALE GENOMIC DNA]</scope>
    <source>
        <strain evidence="8">SpSt-110</strain>
    </source>
</reference>
<dbReference type="PANTHER" id="PTHR42789:SF1">
    <property type="entry name" value="D-ISOMER SPECIFIC 2-HYDROXYACID DEHYDROGENASE FAMILY PROTEIN (AFU_ORTHOLOGUE AFUA_6G10090)"/>
    <property type="match status" value="1"/>
</dbReference>
<dbReference type="InterPro" id="IPR050857">
    <property type="entry name" value="D-2-hydroxyacid_DH"/>
</dbReference>